<feature type="domain" description="Major facilitator superfamily (MFS) profile" evidence="8">
    <location>
        <begin position="87"/>
        <end position="576"/>
    </location>
</feature>
<evidence type="ECO:0000256" key="6">
    <source>
        <dbReference type="SAM" id="MobiDB-lite"/>
    </source>
</evidence>
<feature type="transmembrane region" description="Helical" evidence="7">
    <location>
        <begin position="177"/>
        <end position="198"/>
    </location>
</feature>
<feature type="transmembrane region" description="Helical" evidence="7">
    <location>
        <begin position="84"/>
        <end position="110"/>
    </location>
</feature>
<dbReference type="GO" id="GO:0005886">
    <property type="term" value="C:plasma membrane"/>
    <property type="evidence" value="ECO:0007669"/>
    <property type="project" value="TreeGrafter"/>
</dbReference>
<keyword evidence="3 7" id="KW-0812">Transmembrane</keyword>
<evidence type="ECO:0000256" key="7">
    <source>
        <dbReference type="SAM" id="Phobius"/>
    </source>
</evidence>
<gene>
    <name evidence="9 11" type="ORF">BDZ99DRAFT_573065</name>
</gene>
<dbReference type="PANTHER" id="PTHR23501">
    <property type="entry name" value="MAJOR FACILITATOR SUPERFAMILY"/>
    <property type="match status" value="1"/>
</dbReference>
<comment type="similarity">
    <text evidence="2">Belongs to the major facilitator superfamily. TCR/Tet family.</text>
</comment>
<dbReference type="PANTHER" id="PTHR23501:SF193">
    <property type="entry name" value="MULTIDRUG TRANSPORTER, PUTATIVE (AFU_ORTHOLOGUE AFUA_8G00940)-RELATED"/>
    <property type="match status" value="1"/>
</dbReference>
<evidence type="ECO:0000256" key="1">
    <source>
        <dbReference type="ARBA" id="ARBA00004141"/>
    </source>
</evidence>
<reference evidence="11" key="3">
    <citation type="submission" date="2025-04" db="UniProtKB">
        <authorList>
            <consortium name="RefSeq"/>
        </authorList>
    </citation>
    <scope>IDENTIFICATION</scope>
    <source>
        <strain evidence="11">CBS 304.34</strain>
    </source>
</reference>
<evidence type="ECO:0000259" key="8">
    <source>
        <dbReference type="PROSITE" id="PS50850"/>
    </source>
</evidence>
<evidence type="ECO:0000256" key="5">
    <source>
        <dbReference type="ARBA" id="ARBA00023136"/>
    </source>
</evidence>
<dbReference type="InterPro" id="IPR036259">
    <property type="entry name" value="MFS_trans_sf"/>
</dbReference>
<proteinExistence type="inferred from homology"/>
<feature type="transmembrane region" description="Helical" evidence="7">
    <location>
        <begin position="314"/>
        <end position="331"/>
    </location>
</feature>
<feature type="transmembrane region" description="Helical" evidence="7">
    <location>
        <begin position="281"/>
        <end position="302"/>
    </location>
</feature>
<feature type="transmembrane region" description="Helical" evidence="7">
    <location>
        <begin position="210"/>
        <end position="230"/>
    </location>
</feature>
<evidence type="ECO:0000313" key="10">
    <source>
        <dbReference type="Proteomes" id="UP000504636"/>
    </source>
</evidence>
<evidence type="ECO:0000256" key="4">
    <source>
        <dbReference type="ARBA" id="ARBA00022989"/>
    </source>
</evidence>
<dbReference type="Gene3D" id="1.20.1250.20">
    <property type="entry name" value="MFS general substrate transporter like domains"/>
    <property type="match status" value="2"/>
</dbReference>
<feature type="compositionally biased region" description="Polar residues" evidence="6">
    <location>
        <begin position="61"/>
        <end position="72"/>
    </location>
</feature>
<dbReference type="EMBL" id="MU003705">
    <property type="protein sequence ID" value="KAF2807185.1"/>
    <property type="molecule type" value="Genomic_DNA"/>
</dbReference>
<dbReference type="GeneID" id="54469149"/>
<comment type="subcellular location">
    <subcellularLocation>
        <location evidence="1">Membrane</location>
        <topology evidence="1">Multi-pass membrane protein</topology>
    </subcellularLocation>
</comment>
<keyword evidence="10" id="KW-1185">Reference proteome</keyword>
<dbReference type="InterPro" id="IPR011701">
    <property type="entry name" value="MFS"/>
</dbReference>
<dbReference type="Proteomes" id="UP000504636">
    <property type="component" value="Unplaced"/>
</dbReference>
<dbReference type="InterPro" id="IPR020846">
    <property type="entry name" value="MFS_dom"/>
</dbReference>
<keyword evidence="4 7" id="KW-1133">Transmembrane helix</keyword>
<feature type="compositionally biased region" description="Basic and acidic residues" evidence="6">
    <location>
        <begin position="22"/>
        <end position="32"/>
    </location>
</feature>
<accession>A0A6A6YGM9</accession>
<reference evidence="9 11" key="1">
    <citation type="journal article" date="2020" name="Stud. Mycol.">
        <title>101 Dothideomycetes genomes: a test case for predicting lifestyles and emergence of pathogens.</title>
        <authorList>
            <person name="Haridas S."/>
            <person name="Albert R."/>
            <person name="Binder M."/>
            <person name="Bloem J."/>
            <person name="Labutti K."/>
            <person name="Salamov A."/>
            <person name="Andreopoulos B."/>
            <person name="Baker S."/>
            <person name="Barry K."/>
            <person name="Bills G."/>
            <person name="Bluhm B."/>
            <person name="Cannon C."/>
            <person name="Castanera R."/>
            <person name="Culley D."/>
            <person name="Daum C."/>
            <person name="Ezra D."/>
            <person name="Gonzalez J."/>
            <person name="Henrissat B."/>
            <person name="Kuo A."/>
            <person name="Liang C."/>
            <person name="Lipzen A."/>
            <person name="Lutzoni F."/>
            <person name="Magnuson J."/>
            <person name="Mondo S."/>
            <person name="Nolan M."/>
            <person name="Ohm R."/>
            <person name="Pangilinan J."/>
            <person name="Park H.-J."/>
            <person name="Ramirez L."/>
            <person name="Alfaro M."/>
            <person name="Sun H."/>
            <person name="Tritt A."/>
            <person name="Yoshinaga Y."/>
            <person name="Zwiers L.-H."/>
            <person name="Turgeon B."/>
            <person name="Goodwin S."/>
            <person name="Spatafora J."/>
            <person name="Crous P."/>
            <person name="Grigoriev I."/>
        </authorList>
    </citation>
    <scope>NUCLEOTIDE SEQUENCE</scope>
    <source>
        <strain evidence="9 11">CBS 304.34</strain>
    </source>
</reference>
<feature type="transmembrane region" description="Helical" evidence="7">
    <location>
        <begin position="478"/>
        <end position="498"/>
    </location>
</feature>
<evidence type="ECO:0000256" key="3">
    <source>
        <dbReference type="ARBA" id="ARBA00022692"/>
    </source>
</evidence>
<feature type="transmembrane region" description="Helical" evidence="7">
    <location>
        <begin position="553"/>
        <end position="573"/>
    </location>
</feature>
<dbReference type="CDD" id="cd17502">
    <property type="entry name" value="MFS_Azr1_MDR_like"/>
    <property type="match status" value="1"/>
</dbReference>
<dbReference type="Pfam" id="PF07690">
    <property type="entry name" value="MFS_1"/>
    <property type="match status" value="1"/>
</dbReference>
<dbReference type="AlphaFoldDB" id="A0A6A6YGM9"/>
<dbReference type="FunFam" id="1.20.1250.20:FF:000196">
    <property type="entry name" value="MFS toxin efflux pump (AflT)"/>
    <property type="match status" value="1"/>
</dbReference>
<dbReference type="PROSITE" id="PS50850">
    <property type="entry name" value="MFS"/>
    <property type="match status" value="1"/>
</dbReference>
<dbReference type="GO" id="GO:0022857">
    <property type="term" value="F:transmembrane transporter activity"/>
    <property type="evidence" value="ECO:0007669"/>
    <property type="project" value="InterPro"/>
</dbReference>
<feature type="compositionally biased region" description="Polar residues" evidence="6">
    <location>
        <begin position="33"/>
        <end position="42"/>
    </location>
</feature>
<keyword evidence="5 7" id="KW-0472">Membrane</keyword>
<dbReference type="RefSeq" id="XP_033574149.1">
    <property type="nucleotide sequence ID" value="XM_033728256.1"/>
</dbReference>
<feature type="transmembrane region" description="Helical" evidence="7">
    <location>
        <begin position="414"/>
        <end position="434"/>
    </location>
</feature>
<sequence length="585" mass="62311">MPSHELPPALPAPQQQPSVSLDHPEKTSDNNHRSPTTSSVQHEPNGELVDGKPGAAETGTAAVSSVPLSENQSPEPEWAHGFQLFTILAAVSFVCFLILLDGTIVVAAVPRITDYFNSLDDIGWYGAAYQLGSAVFQPLTGKIYMKFKPKWTFLSFFVLFEIGSLICGVANSSGMLIGGRVIAGLGTSGVLNGSMLIVAECAPMQRRPTLIGIVMGTAQLGLASGPLFGGLLTEYATWRWCFYLNLPVGGLVAVMVVFVRIPQQHPRPPPMSVVRSLPSNLDLLGFAIFAPALIMLLLALQWGGTTFAWNSSQIIGLFCGAGATFIVFLLWDYHKGDAAMLPLSIICMRTVWTSCIVYGLFGSNLYTASYWVPVYFQGVKGASPAMSGVYILPMIIAHIFAALSSGPIVNKVGYYIPVALFAAVLLSSGSGLIATFSPSTPTGKWIGYQILYGAGRGLGLQMPLIAVQNTVPPPDLPIAMALIMFSQSFGSAVFLSLAETIFSASFGDLISKYAPFVNGQSVIDAGATGFRKIVSGPDLAGVLTAYAKSIDRVFYLAAGLGVGCFVFAWGMGWKDLRKKKEVSKA</sequence>
<evidence type="ECO:0000313" key="11">
    <source>
        <dbReference type="RefSeq" id="XP_033574149.1"/>
    </source>
</evidence>
<evidence type="ECO:0000313" key="9">
    <source>
        <dbReference type="EMBL" id="KAF2807185.1"/>
    </source>
</evidence>
<organism evidence="9">
    <name type="scientific">Mytilinidion resinicola</name>
    <dbReference type="NCBI Taxonomy" id="574789"/>
    <lineage>
        <taxon>Eukaryota</taxon>
        <taxon>Fungi</taxon>
        <taxon>Dikarya</taxon>
        <taxon>Ascomycota</taxon>
        <taxon>Pezizomycotina</taxon>
        <taxon>Dothideomycetes</taxon>
        <taxon>Pleosporomycetidae</taxon>
        <taxon>Mytilinidiales</taxon>
        <taxon>Mytilinidiaceae</taxon>
        <taxon>Mytilinidion</taxon>
    </lineage>
</organism>
<reference evidence="11" key="2">
    <citation type="submission" date="2020-04" db="EMBL/GenBank/DDBJ databases">
        <authorList>
            <consortium name="NCBI Genome Project"/>
        </authorList>
    </citation>
    <scope>NUCLEOTIDE SEQUENCE</scope>
    <source>
        <strain evidence="11">CBS 304.34</strain>
    </source>
</reference>
<dbReference type="OrthoDB" id="10021397at2759"/>
<dbReference type="SUPFAM" id="SSF103473">
    <property type="entry name" value="MFS general substrate transporter"/>
    <property type="match status" value="1"/>
</dbReference>
<name>A0A6A6YGM9_9PEZI</name>
<feature type="transmembrane region" description="Helical" evidence="7">
    <location>
        <begin position="151"/>
        <end position="171"/>
    </location>
</feature>
<feature type="transmembrane region" description="Helical" evidence="7">
    <location>
        <begin position="381"/>
        <end position="402"/>
    </location>
</feature>
<evidence type="ECO:0000256" key="2">
    <source>
        <dbReference type="ARBA" id="ARBA00007520"/>
    </source>
</evidence>
<feature type="region of interest" description="Disordered" evidence="6">
    <location>
        <begin position="1"/>
        <end position="72"/>
    </location>
</feature>
<protein>
    <recommendedName>
        <fullName evidence="8">Major facilitator superfamily (MFS) profile domain-containing protein</fullName>
    </recommendedName>
</protein>
<feature type="transmembrane region" description="Helical" evidence="7">
    <location>
        <begin position="242"/>
        <end position="261"/>
    </location>
</feature>